<dbReference type="Proteomes" id="UP000466442">
    <property type="component" value="Unassembled WGS sequence"/>
</dbReference>
<dbReference type="Pfam" id="PF03392">
    <property type="entry name" value="OS-D"/>
    <property type="match status" value="1"/>
</dbReference>
<accession>A0A8S9X2N3</accession>
<dbReference type="InterPro" id="IPR005055">
    <property type="entry name" value="A10/PebIII"/>
</dbReference>
<dbReference type="EMBL" id="WIXP02000011">
    <property type="protein sequence ID" value="KAF6202724.1"/>
    <property type="molecule type" value="Genomic_DNA"/>
</dbReference>
<protein>
    <submittedName>
        <fullName evidence="1">Uncharacterized protein</fullName>
    </submittedName>
</protein>
<sequence length="227" mass="24420">MDTIAGWGAPVSAGLYSRRNHGLSRNEVGERRQGGASILEGVEWRGRACARSGGAAGGATGGGGGNSSAAGAVIGGDPADLARGCFVDEDGLTVIRRGGTLRLLLVSVATVVLCAEVYPDKYDSIDLDEILSNQRLYQKYFDCVMGKGKCTPDGTELKDKIPEALQNECAKCSEKQKKGAEKVLRFLITEKKDDFKLLEEKFDPEGKYRKKFGELKKKIEEGKPVTV</sequence>
<dbReference type="PANTHER" id="PTHR11257:SF12">
    <property type="entry name" value="EJACULATORY BULB-SPECIFIC PROTEIN 3-RELATED"/>
    <property type="match status" value="1"/>
</dbReference>
<proteinExistence type="predicted"/>
<evidence type="ECO:0000313" key="1">
    <source>
        <dbReference type="EMBL" id="KAF6202724.1"/>
    </source>
</evidence>
<dbReference type="SUPFAM" id="SSF100910">
    <property type="entry name" value="Chemosensory protein Csp2"/>
    <property type="match status" value="1"/>
</dbReference>
<dbReference type="OrthoDB" id="6344725at2759"/>
<keyword evidence="2" id="KW-1185">Reference proteome</keyword>
<gene>
    <name evidence="1" type="ORF">GE061_003126</name>
</gene>
<name>A0A8S9X2N3_APOLU</name>
<dbReference type="AlphaFoldDB" id="A0A8S9X2N3"/>
<dbReference type="InterPro" id="IPR036682">
    <property type="entry name" value="OS_D_A10/PebIII_sf"/>
</dbReference>
<evidence type="ECO:0000313" key="2">
    <source>
        <dbReference type="Proteomes" id="UP000466442"/>
    </source>
</evidence>
<dbReference type="PANTHER" id="PTHR11257">
    <property type="entry name" value="CHEMOSENSORY PROTEIN-RELATED"/>
    <property type="match status" value="1"/>
</dbReference>
<reference evidence="1" key="1">
    <citation type="journal article" date="2021" name="Mol. Ecol. Resour.">
        <title>Apolygus lucorum genome provides insights into omnivorousness and mesophyll feeding.</title>
        <authorList>
            <person name="Liu Y."/>
            <person name="Liu H."/>
            <person name="Wang H."/>
            <person name="Huang T."/>
            <person name="Liu B."/>
            <person name="Yang B."/>
            <person name="Yin L."/>
            <person name="Li B."/>
            <person name="Zhang Y."/>
            <person name="Zhang S."/>
            <person name="Jiang F."/>
            <person name="Zhang X."/>
            <person name="Ren Y."/>
            <person name="Wang B."/>
            <person name="Wang S."/>
            <person name="Lu Y."/>
            <person name="Wu K."/>
            <person name="Fan W."/>
            <person name="Wang G."/>
        </authorList>
    </citation>
    <scope>NUCLEOTIDE SEQUENCE</scope>
    <source>
        <strain evidence="1">12Hb</strain>
    </source>
</reference>
<comment type="caution">
    <text evidence="1">The sequence shown here is derived from an EMBL/GenBank/DDBJ whole genome shotgun (WGS) entry which is preliminary data.</text>
</comment>
<organism evidence="1 2">
    <name type="scientific">Apolygus lucorum</name>
    <name type="common">Small green plant bug</name>
    <name type="synonym">Lygocoris lucorum</name>
    <dbReference type="NCBI Taxonomy" id="248454"/>
    <lineage>
        <taxon>Eukaryota</taxon>
        <taxon>Metazoa</taxon>
        <taxon>Ecdysozoa</taxon>
        <taxon>Arthropoda</taxon>
        <taxon>Hexapoda</taxon>
        <taxon>Insecta</taxon>
        <taxon>Pterygota</taxon>
        <taxon>Neoptera</taxon>
        <taxon>Paraneoptera</taxon>
        <taxon>Hemiptera</taxon>
        <taxon>Heteroptera</taxon>
        <taxon>Panheteroptera</taxon>
        <taxon>Cimicomorpha</taxon>
        <taxon>Miridae</taxon>
        <taxon>Mirini</taxon>
        <taxon>Apolygus</taxon>
    </lineage>
</organism>
<dbReference type="Gene3D" id="1.10.2080.10">
    <property type="entry name" value="Insect odorant-binding protein A10/Ejaculatory bulb-specific protein 3"/>
    <property type="match status" value="1"/>
</dbReference>